<feature type="compositionally biased region" description="Low complexity" evidence="1">
    <location>
        <begin position="172"/>
        <end position="181"/>
    </location>
</feature>
<keyword evidence="2" id="KW-1133">Transmembrane helix</keyword>
<protein>
    <recommendedName>
        <fullName evidence="5">DUF2567 domain-containing protein</fullName>
    </recommendedName>
</protein>
<gene>
    <name evidence="3" type="ORF">GCM10009788_28940</name>
</gene>
<accession>A0ABN2AQA3</accession>
<feature type="transmembrane region" description="Helical" evidence="2">
    <location>
        <begin position="141"/>
        <end position="161"/>
    </location>
</feature>
<evidence type="ECO:0000313" key="4">
    <source>
        <dbReference type="Proteomes" id="UP001500842"/>
    </source>
</evidence>
<sequence>MTRALTLPVVLGALLGAAGGWLWWTWWSPAPDGKIFDTPAGPTWYPSPFDQGITSDFGGTATYVVVAFGLAALLGLVGGWVARHHAVPGVLAVLVGTGLAAAAMTWVGESFSAPDPATLVASHQVGDVLPGHLHVAGWTPYLAWPVGAMLAYLVLMVSFPVPSSGDGRVSDAGARPGQPSAAPAPPG</sequence>
<dbReference type="EMBL" id="BAAAOR010000024">
    <property type="protein sequence ID" value="GAA1523324.1"/>
    <property type="molecule type" value="Genomic_DNA"/>
</dbReference>
<keyword evidence="4" id="KW-1185">Reference proteome</keyword>
<evidence type="ECO:0008006" key="5">
    <source>
        <dbReference type="Google" id="ProtNLM"/>
    </source>
</evidence>
<reference evidence="3 4" key="1">
    <citation type="journal article" date="2019" name="Int. J. Syst. Evol. Microbiol.">
        <title>The Global Catalogue of Microorganisms (GCM) 10K type strain sequencing project: providing services to taxonomists for standard genome sequencing and annotation.</title>
        <authorList>
            <consortium name="The Broad Institute Genomics Platform"/>
            <consortium name="The Broad Institute Genome Sequencing Center for Infectious Disease"/>
            <person name="Wu L."/>
            <person name="Ma J."/>
        </authorList>
    </citation>
    <scope>NUCLEOTIDE SEQUENCE [LARGE SCALE GENOMIC DNA]</scope>
    <source>
        <strain evidence="3 4">JCM 14942</strain>
    </source>
</reference>
<dbReference type="Proteomes" id="UP001500842">
    <property type="component" value="Unassembled WGS sequence"/>
</dbReference>
<keyword evidence="2" id="KW-0812">Transmembrane</keyword>
<proteinExistence type="predicted"/>
<keyword evidence="2" id="KW-0472">Membrane</keyword>
<evidence type="ECO:0000256" key="1">
    <source>
        <dbReference type="SAM" id="MobiDB-lite"/>
    </source>
</evidence>
<dbReference type="RefSeq" id="WP_141002904.1">
    <property type="nucleotide sequence ID" value="NZ_BAAAOR010000024.1"/>
</dbReference>
<feature type="transmembrane region" description="Helical" evidence="2">
    <location>
        <begin position="89"/>
        <end position="107"/>
    </location>
</feature>
<name>A0ABN2AQA3_9ACTN</name>
<organism evidence="3 4">
    <name type="scientific">Nocardioides humi</name>
    <dbReference type="NCBI Taxonomy" id="449461"/>
    <lineage>
        <taxon>Bacteria</taxon>
        <taxon>Bacillati</taxon>
        <taxon>Actinomycetota</taxon>
        <taxon>Actinomycetes</taxon>
        <taxon>Propionibacteriales</taxon>
        <taxon>Nocardioidaceae</taxon>
        <taxon>Nocardioides</taxon>
    </lineage>
</organism>
<feature type="region of interest" description="Disordered" evidence="1">
    <location>
        <begin position="167"/>
        <end position="187"/>
    </location>
</feature>
<evidence type="ECO:0000256" key="2">
    <source>
        <dbReference type="SAM" id="Phobius"/>
    </source>
</evidence>
<feature type="transmembrane region" description="Helical" evidence="2">
    <location>
        <begin position="61"/>
        <end position="82"/>
    </location>
</feature>
<comment type="caution">
    <text evidence="3">The sequence shown here is derived from an EMBL/GenBank/DDBJ whole genome shotgun (WGS) entry which is preliminary data.</text>
</comment>
<evidence type="ECO:0000313" key="3">
    <source>
        <dbReference type="EMBL" id="GAA1523324.1"/>
    </source>
</evidence>